<sequence>MSTLTIPLKGEYFDAIRDGSKPEEFRLVTPYWRKRLEGRNYEFIELTRGYPSRDDATRRLRLPWRGYRVTTITHPHFGEHPVEVFAIDVKVEK</sequence>
<accession>A0A8I1JMV5</accession>
<organism evidence="1 2">
    <name type="scientific">Pseudomonas putida</name>
    <name type="common">Arthrobacter siderocapsulatus</name>
    <dbReference type="NCBI Taxonomy" id="303"/>
    <lineage>
        <taxon>Bacteria</taxon>
        <taxon>Pseudomonadati</taxon>
        <taxon>Pseudomonadota</taxon>
        <taxon>Gammaproteobacteria</taxon>
        <taxon>Pseudomonadales</taxon>
        <taxon>Pseudomonadaceae</taxon>
        <taxon>Pseudomonas</taxon>
    </lineage>
</organism>
<dbReference type="RefSeq" id="WP_198747792.1">
    <property type="nucleotide sequence ID" value="NZ_JAEHTE010000023.1"/>
</dbReference>
<gene>
    <name evidence="1" type="ORF">JEU22_18315</name>
</gene>
<name>A0A8I1JMV5_PSEPU</name>
<protein>
    <submittedName>
        <fullName evidence="1">ASCH domain-containing protein</fullName>
    </submittedName>
</protein>
<proteinExistence type="predicted"/>
<dbReference type="AlphaFoldDB" id="A0A8I1JMV5"/>
<dbReference type="EMBL" id="JAEHTE010000023">
    <property type="protein sequence ID" value="MBI6885865.1"/>
    <property type="molecule type" value="Genomic_DNA"/>
</dbReference>
<reference evidence="1" key="1">
    <citation type="submission" date="2020-12" db="EMBL/GenBank/DDBJ databases">
        <title>Enhanced detection system for hospital associated transmission using whole genome sequencing surveillance.</title>
        <authorList>
            <person name="Harrison L.H."/>
            <person name="Van Tyne D."/>
            <person name="Marsh J.W."/>
            <person name="Griffith M.P."/>
            <person name="Snyder D.J."/>
            <person name="Cooper V.S."/>
            <person name="Mustapha M."/>
        </authorList>
    </citation>
    <scope>NUCLEOTIDE SEQUENCE</scope>
    <source>
        <strain evidence="1">PSB00042</strain>
    </source>
</reference>
<evidence type="ECO:0000313" key="2">
    <source>
        <dbReference type="Proteomes" id="UP000637061"/>
    </source>
</evidence>
<comment type="caution">
    <text evidence="1">The sequence shown here is derived from an EMBL/GenBank/DDBJ whole genome shotgun (WGS) entry which is preliminary data.</text>
</comment>
<dbReference type="Proteomes" id="UP000637061">
    <property type="component" value="Unassembled WGS sequence"/>
</dbReference>
<evidence type="ECO:0000313" key="1">
    <source>
        <dbReference type="EMBL" id="MBI6885865.1"/>
    </source>
</evidence>